<dbReference type="KEGG" id="ftj:FTUN_5079"/>
<dbReference type="AlphaFoldDB" id="A0A6M5YTV8"/>
<proteinExistence type="predicted"/>
<organism evidence="1 2">
    <name type="scientific">Frigoriglobus tundricola</name>
    <dbReference type="NCBI Taxonomy" id="2774151"/>
    <lineage>
        <taxon>Bacteria</taxon>
        <taxon>Pseudomonadati</taxon>
        <taxon>Planctomycetota</taxon>
        <taxon>Planctomycetia</taxon>
        <taxon>Gemmatales</taxon>
        <taxon>Gemmataceae</taxon>
        <taxon>Frigoriglobus</taxon>
    </lineage>
</organism>
<evidence type="ECO:0000313" key="2">
    <source>
        <dbReference type="Proteomes" id="UP000503447"/>
    </source>
</evidence>
<accession>A0A6M5YTV8</accession>
<name>A0A6M5YTV8_9BACT</name>
<protein>
    <submittedName>
        <fullName evidence="1">Uncharacterized protein</fullName>
    </submittedName>
</protein>
<dbReference type="Proteomes" id="UP000503447">
    <property type="component" value="Chromosome"/>
</dbReference>
<evidence type="ECO:0000313" key="1">
    <source>
        <dbReference type="EMBL" id="QJW97505.1"/>
    </source>
</evidence>
<gene>
    <name evidence="1" type="ORF">FTUN_5079</name>
</gene>
<dbReference type="EMBL" id="CP053452">
    <property type="protein sequence ID" value="QJW97505.1"/>
    <property type="molecule type" value="Genomic_DNA"/>
</dbReference>
<sequence>MSNAPRSRRSAQLSVECLEDRTTPTFVARAGGDININGVNVPAGGVSIAAADLFPNRLDPLGFFSEMQYVTGTGPGTESLVRIWDSQTGALLSSFDPFPGFQGGVNVAVGDVLGLGTQQIVVTAAANGPPIVAVFNTSGQALSAFFLAGNTTFTGGLNVAVGHVSGALVSSGFDDSNATDSAPEQIILGTASQASIVAVTDGYGNISSIFQAFPGFTGGVTLAAADIDPTSFDGTGTSASDVPNTSSYAEIIVGAASRMPAVAVYDVWTGSVVERSAFWAFAANSGAGVTLAAGPTADQNQAQIFVSLLGTSTVSVFNGSTDILQGSFNVYPSNYSAGINLVVGYFTPGGYDPTDEFSFDTQDLAVVAGDGSYQQQPRYFIGLPDSPAGFNGPDEFSFFL</sequence>
<reference evidence="2" key="1">
    <citation type="submission" date="2020-05" db="EMBL/GenBank/DDBJ databases">
        <title>Frigoriglobus tundricola gen. nov., sp. nov., a psychrotolerant cellulolytic planctomycete of the family Gemmataceae with two divergent copies of 16S rRNA gene.</title>
        <authorList>
            <person name="Kulichevskaya I.S."/>
            <person name="Ivanova A.A."/>
            <person name="Naumoff D.G."/>
            <person name="Beletsky A.V."/>
            <person name="Rijpstra W.I.C."/>
            <person name="Sinninghe Damste J.S."/>
            <person name="Mardanov A.V."/>
            <person name="Ravin N.V."/>
            <person name="Dedysh S.N."/>
        </authorList>
    </citation>
    <scope>NUCLEOTIDE SEQUENCE [LARGE SCALE GENOMIC DNA]</scope>
    <source>
        <strain evidence="2">PL17</strain>
    </source>
</reference>
<dbReference type="RefSeq" id="WP_171472859.1">
    <property type="nucleotide sequence ID" value="NZ_CP053452.2"/>
</dbReference>
<keyword evidence="2" id="KW-1185">Reference proteome</keyword>